<dbReference type="InterPro" id="IPR044861">
    <property type="entry name" value="IPNS-like_FE2OG_OXY"/>
</dbReference>
<keyword evidence="4 5" id="KW-0408">Iron</keyword>
<accession>A0ABR3VJ94</accession>
<dbReference type="InterPro" id="IPR027443">
    <property type="entry name" value="IPNS-like_sf"/>
</dbReference>
<organism evidence="7 8">
    <name type="scientific">Humicola insolens</name>
    <name type="common">Soft-rot fungus</name>
    <dbReference type="NCBI Taxonomy" id="85995"/>
    <lineage>
        <taxon>Eukaryota</taxon>
        <taxon>Fungi</taxon>
        <taxon>Dikarya</taxon>
        <taxon>Ascomycota</taxon>
        <taxon>Pezizomycotina</taxon>
        <taxon>Sordariomycetes</taxon>
        <taxon>Sordariomycetidae</taxon>
        <taxon>Sordariales</taxon>
        <taxon>Chaetomiaceae</taxon>
        <taxon>Mycothermus</taxon>
    </lineage>
</organism>
<keyword evidence="3 5" id="KW-0560">Oxidoreductase</keyword>
<evidence type="ECO:0000256" key="4">
    <source>
        <dbReference type="ARBA" id="ARBA00023004"/>
    </source>
</evidence>
<dbReference type="InterPro" id="IPR005123">
    <property type="entry name" value="Oxoglu/Fe-dep_dioxygenase_dom"/>
</dbReference>
<evidence type="ECO:0000256" key="2">
    <source>
        <dbReference type="ARBA" id="ARBA00022723"/>
    </source>
</evidence>
<dbReference type="PANTHER" id="PTHR10209:SF886">
    <property type="entry name" value="UPF0676 PROTEIN C1494.01"/>
    <property type="match status" value="1"/>
</dbReference>
<comment type="similarity">
    <text evidence="1 5">Belongs to the iron/ascorbate-dependent oxidoreductase family.</text>
</comment>
<dbReference type="PROSITE" id="PS51471">
    <property type="entry name" value="FE2OG_OXY"/>
    <property type="match status" value="1"/>
</dbReference>
<evidence type="ECO:0000256" key="3">
    <source>
        <dbReference type="ARBA" id="ARBA00023002"/>
    </source>
</evidence>
<dbReference type="SUPFAM" id="SSF51197">
    <property type="entry name" value="Clavaminate synthase-like"/>
    <property type="match status" value="1"/>
</dbReference>
<dbReference type="Pfam" id="PF14226">
    <property type="entry name" value="DIOX_N"/>
    <property type="match status" value="1"/>
</dbReference>
<keyword evidence="2 5" id="KW-0479">Metal-binding</keyword>
<dbReference type="PANTHER" id="PTHR10209">
    <property type="entry name" value="OXIDOREDUCTASE, 2OG-FE II OXYGENASE FAMILY PROTEIN"/>
    <property type="match status" value="1"/>
</dbReference>
<sequence length="419" mass="46017">MAISSDREATWGATVRLSVGRNRRQGVLAGPDLAFIGLPGPASPRAARPVPNSCEYMKMVQTAKLPIIDVSGDGDQTQVAKELVEAAIEHGFVYIRNTGDDIPVEAIDQAFEISKRLFDAPLSEKQACAIQQNNRGWSGLNVEKLDPANQRVGDFKEAFNFGEFISGKAQQPLPPTIAADEPSISAFRDHCYNLTLKLNTLLGIGLQVTPPDFFTQAHLRSRGPSGTILRFLRYPPRNTLLLQSPQDHQPKENDVRAGAHSDYGSLTLLFRLRDQPGLEILLRDGTTWAPVPVVPPTAENDPAPPILVNIGDLLSYWTNGLLRSTVHRVVFPSSTSSSLGSGGVEGEEVDVDGPRYSIAYFCHPFHKAELTPVPSERVRQYKGGLAEGNPYAERRVLTAEEHLRMRLKASYAGLYEDKE</sequence>
<reference evidence="7 8" key="1">
    <citation type="journal article" date="2024" name="Commun. Biol.">
        <title>Comparative genomic analysis of thermophilic fungi reveals convergent evolutionary adaptations and gene losses.</title>
        <authorList>
            <person name="Steindorff A.S."/>
            <person name="Aguilar-Pontes M.V."/>
            <person name="Robinson A.J."/>
            <person name="Andreopoulos B."/>
            <person name="LaButti K."/>
            <person name="Kuo A."/>
            <person name="Mondo S."/>
            <person name="Riley R."/>
            <person name="Otillar R."/>
            <person name="Haridas S."/>
            <person name="Lipzen A."/>
            <person name="Grimwood J."/>
            <person name="Schmutz J."/>
            <person name="Clum A."/>
            <person name="Reid I.D."/>
            <person name="Moisan M.C."/>
            <person name="Butler G."/>
            <person name="Nguyen T.T.M."/>
            <person name="Dewar K."/>
            <person name="Conant G."/>
            <person name="Drula E."/>
            <person name="Henrissat B."/>
            <person name="Hansel C."/>
            <person name="Singer S."/>
            <person name="Hutchinson M.I."/>
            <person name="de Vries R.P."/>
            <person name="Natvig D.O."/>
            <person name="Powell A.J."/>
            <person name="Tsang A."/>
            <person name="Grigoriev I.V."/>
        </authorList>
    </citation>
    <scope>NUCLEOTIDE SEQUENCE [LARGE SCALE GENOMIC DNA]</scope>
    <source>
        <strain evidence="7 8">CBS 620.91</strain>
    </source>
</reference>
<dbReference type="EMBL" id="JAZGSY010000075">
    <property type="protein sequence ID" value="KAL1841443.1"/>
    <property type="molecule type" value="Genomic_DNA"/>
</dbReference>
<keyword evidence="8" id="KW-1185">Reference proteome</keyword>
<gene>
    <name evidence="7" type="ORF">VTJ49DRAFT_7058</name>
</gene>
<protein>
    <recommendedName>
        <fullName evidence="6">Fe2OG dioxygenase domain-containing protein</fullName>
    </recommendedName>
</protein>
<proteinExistence type="inferred from homology"/>
<dbReference type="Gene3D" id="2.60.120.330">
    <property type="entry name" value="B-lactam Antibiotic, Isopenicillin N Synthase, Chain"/>
    <property type="match status" value="1"/>
</dbReference>
<evidence type="ECO:0000256" key="5">
    <source>
        <dbReference type="RuleBase" id="RU003682"/>
    </source>
</evidence>
<name>A0ABR3VJ94_HUMIN</name>
<evidence type="ECO:0000313" key="8">
    <source>
        <dbReference type="Proteomes" id="UP001583172"/>
    </source>
</evidence>
<evidence type="ECO:0000256" key="1">
    <source>
        <dbReference type="ARBA" id="ARBA00008056"/>
    </source>
</evidence>
<dbReference type="Proteomes" id="UP001583172">
    <property type="component" value="Unassembled WGS sequence"/>
</dbReference>
<evidence type="ECO:0000313" key="7">
    <source>
        <dbReference type="EMBL" id="KAL1841443.1"/>
    </source>
</evidence>
<evidence type="ECO:0000259" key="6">
    <source>
        <dbReference type="PROSITE" id="PS51471"/>
    </source>
</evidence>
<comment type="caution">
    <text evidence="7">The sequence shown here is derived from an EMBL/GenBank/DDBJ whole genome shotgun (WGS) entry which is preliminary data.</text>
</comment>
<feature type="domain" description="Fe2OG dioxygenase" evidence="6">
    <location>
        <begin position="224"/>
        <end position="364"/>
    </location>
</feature>
<dbReference type="InterPro" id="IPR026992">
    <property type="entry name" value="DIOX_N"/>
</dbReference>
<dbReference type="Pfam" id="PF03171">
    <property type="entry name" value="2OG-FeII_Oxy"/>
    <property type="match status" value="1"/>
</dbReference>